<dbReference type="InterPro" id="IPR000594">
    <property type="entry name" value="ThiF_NAD_FAD-bd"/>
</dbReference>
<dbReference type="Proteomes" id="UP000076794">
    <property type="component" value="Chromosome"/>
</dbReference>
<evidence type="ECO:0000313" key="2">
    <source>
        <dbReference type="EMBL" id="ANC30978.1"/>
    </source>
</evidence>
<evidence type="ECO:0000259" key="1">
    <source>
        <dbReference type="Pfam" id="PF00899"/>
    </source>
</evidence>
<accession>A0A168F7D1</accession>
<keyword evidence="3" id="KW-1185">Reference proteome</keyword>
<feature type="domain" description="THIF-type NAD/FAD binding fold" evidence="1">
    <location>
        <begin position="129"/>
        <end position="329"/>
    </location>
</feature>
<dbReference type="RefSeq" id="WP_068202365.1">
    <property type="nucleotide sequence ID" value="NZ_CP014209.1"/>
</dbReference>
<organism evidence="2 3">
    <name type="scientific">Isoptericola dokdonensis DS-3</name>
    <dbReference type="NCBI Taxonomy" id="1300344"/>
    <lineage>
        <taxon>Bacteria</taxon>
        <taxon>Bacillati</taxon>
        <taxon>Actinomycetota</taxon>
        <taxon>Actinomycetes</taxon>
        <taxon>Micrococcales</taxon>
        <taxon>Promicromonosporaceae</taxon>
        <taxon>Isoptericola</taxon>
    </lineage>
</organism>
<dbReference type="AlphaFoldDB" id="A0A168F7D1"/>
<gene>
    <name evidence="2" type="ORF">I598_1422</name>
</gene>
<dbReference type="InterPro" id="IPR035985">
    <property type="entry name" value="Ubiquitin-activating_enz"/>
</dbReference>
<reference evidence="2 3" key="1">
    <citation type="submission" date="2016-01" db="EMBL/GenBank/DDBJ databases">
        <title>Complete genome sequence of a soil Actinobacterium, Isoptericola dokdonensis DS-3.</title>
        <authorList>
            <person name="Kwon S.-K."/>
            <person name="Kim J.F."/>
        </authorList>
    </citation>
    <scope>NUCLEOTIDE SEQUENCE [LARGE SCALE GENOMIC DNA]</scope>
    <source>
        <strain evidence="2 3">DS-3</strain>
    </source>
</reference>
<dbReference type="Gene3D" id="3.40.50.720">
    <property type="entry name" value="NAD(P)-binding Rossmann-like Domain"/>
    <property type="match status" value="1"/>
</dbReference>
<dbReference type="Pfam" id="PF00899">
    <property type="entry name" value="ThiF"/>
    <property type="match status" value="1"/>
</dbReference>
<dbReference type="STRING" id="1300344.I598_1422"/>
<dbReference type="SUPFAM" id="SSF69572">
    <property type="entry name" value="Activating enzymes of the ubiquitin-like proteins"/>
    <property type="match status" value="1"/>
</dbReference>
<dbReference type="GO" id="GO:0008641">
    <property type="term" value="F:ubiquitin-like modifier activating enzyme activity"/>
    <property type="evidence" value="ECO:0007669"/>
    <property type="project" value="InterPro"/>
</dbReference>
<dbReference type="OrthoDB" id="4426339at2"/>
<evidence type="ECO:0000313" key="3">
    <source>
        <dbReference type="Proteomes" id="UP000076794"/>
    </source>
</evidence>
<dbReference type="PATRIC" id="fig|1300344.3.peg.1426"/>
<proteinExistence type="predicted"/>
<dbReference type="KEGG" id="ido:I598_1422"/>
<protein>
    <submittedName>
        <fullName evidence="2">Thiamine biosynthesis protein ThiF</fullName>
    </submittedName>
</protein>
<dbReference type="EMBL" id="CP014209">
    <property type="protein sequence ID" value="ANC30978.1"/>
    <property type="molecule type" value="Genomic_DNA"/>
</dbReference>
<name>A0A168F7D1_9MICO</name>
<sequence length="352" mass="36740">MPRTRRTTPEPILRPGMPVLDRGDGAVQLGTDPRWALVLTGLEPREVRWLCDVAAHRHASLRRAAVRHGVTADRHDAVVATLARGGLVLTVPPARTDVTAAAGGSADVTALAALLPDGDGLGTLARRARRTVAVVGLGRIGSLLAAHLGTGGVGTLLLDDDGPVQVTDLGVGTYAQADVGRRRADALRELLAGRSPGTVTDATRWRDDAPPDAVVVVGDRVDRPESFARLSSLGVAHLSVVVREADVLVGPFVLPGSTACVTCRHHHAADDDARWPDLARQLRAWHGVTGQETVLATTVAAVAAGQVLARLDGNRPALCDTVAEVRLPDALPRVRPLAPHPVCGCTAAVPPP</sequence>